<sequence>MEKNKRHERGIKLFVVILCVIIFAPIILLIALDWFINDTDLVIGITGFAQKVAFRSALSLAVLIIAIVCLVKFFLSEKRIRHIIGYFAGIFLCAAVIFFAVRPIVLDAPYLDHPLLTYLHQFDLDRSSGTGDAPTRYYLRGRDAEGKKHSFEITEDRYDEGIQLRGEKDIIAKAVYLPHTSVLVTLEYLEDLDGSGREMYLPNPELPNNWDSFAIQIDDDVYTIPCRLSDFLENGWSLSEGDPDSRLAGADQPYGEFPNRELSLTNDKEQSISVTVYNTSESSVPIEDGTVGRLSVSNGSLDFYGADIQLPGGLMLGWATVEDVIDQYGEPSDRYENYNVTYELEGAEYTKHLDLTFYNGFLSGIVIQNHEYYREY</sequence>
<comment type="caution">
    <text evidence="2">The sequence shown here is derived from an EMBL/GenBank/DDBJ whole genome shotgun (WGS) entry which is preliminary data.</text>
</comment>
<name>A0A7W8HCD1_9FIRM</name>
<keyword evidence="1" id="KW-0812">Transmembrane</keyword>
<dbReference type="Proteomes" id="UP000543642">
    <property type="component" value="Unassembled WGS sequence"/>
</dbReference>
<evidence type="ECO:0000256" key="1">
    <source>
        <dbReference type="SAM" id="Phobius"/>
    </source>
</evidence>
<reference evidence="2 3" key="1">
    <citation type="submission" date="2020-08" db="EMBL/GenBank/DDBJ databases">
        <title>Genomic Encyclopedia of Type Strains, Phase IV (KMG-IV): sequencing the most valuable type-strain genomes for metagenomic binning, comparative biology and taxonomic classification.</title>
        <authorList>
            <person name="Goeker M."/>
        </authorList>
    </citation>
    <scope>NUCLEOTIDE SEQUENCE [LARGE SCALE GENOMIC DNA]</scope>
    <source>
        <strain evidence="2 3">DSM 106146</strain>
    </source>
</reference>
<keyword evidence="1" id="KW-0472">Membrane</keyword>
<feature type="transmembrane region" description="Helical" evidence="1">
    <location>
        <begin position="52"/>
        <end position="71"/>
    </location>
</feature>
<feature type="transmembrane region" description="Helical" evidence="1">
    <location>
        <begin position="83"/>
        <end position="101"/>
    </location>
</feature>
<gene>
    <name evidence="2" type="ORF">HNP82_002231</name>
</gene>
<dbReference type="EMBL" id="JACHFW010000009">
    <property type="protein sequence ID" value="MBB5265092.1"/>
    <property type="molecule type" value="Genomic_DNA"/>
</dbReference>
<evidence type="ECO:0000313" key="2">
    <source>
        <dbReference type="EMBL" id="MBB5265092.1"/>
    </source>
</evidence>
<accession>A0A7W8HCD1</accession>
<dbReference type="AlphaFoldDB" id="A0A7W8HCD1"/>
<organism evidence="2 3">
    <name type="scientific">Catenibacillus scindens</name>
    <dbReference type="NCBI Taxonomy" id="673271"/>
    <lineage>
        <taxon>Bacteria</taxon>
        <taxon>Bacillati</taxon>
        <taxon>Bacillota</taxon>
        <taxon>Clostridia</taxon>
        <taxon>Lachnospirales</taxon>
        <taxon>Lachnospiraceae</taxon>
        <taxon>Catenibacillus</taxon>
    </lineage>
</organism>
<keyword evidence="3" id="KW-1185">Reference proteome</keyword>
<proteinExistence type="predicted"/>
<dbReference type="RefSeq" id="WP_183774568.1">
    <property type="nucleotide sequence ID" value="NZ_JACHFW010000009.1"/>
</dbReference>
<protein>
    <submittedName>
        <fullName evidence="2">Uncharacterized protein</fullName>
    </submittedName>
</protein>
<evidence type="ECO:0000313" key="3">
    <source>
        <dbReference type="Proteomes" id="UP000543642"/>
    </source>
</evidence>
<keyword evidence="1" id="KW-1133">Transmembrane helix</keyword>
<feature type="transmembrane region" description="Helical" evidence="1">
    <location>
        <begin position="12"/>
        <end position="32"/>
    </location>
</feature>